<keyword evidence="5" id="KW-0456">Lyase</keyword>
<feature type="domain" description="Terpene synthase N-terminal" evidence="6">
    <location>
        <begin position="70"/>
        <end position="219"/>
    </location>
</feature>
<evidence type="ECO:0000256" key="1">
    <source>
        <dbReference type="ARBA" id="ARBA00001946"/>
    </source>
</evidence>
<dbReference type="GO" id="GO:0000287">
    <property type="term" value="F:magnesium ion binding"/>
    <property type="evidence" value="ECO:0007669"/>
    <property type="project" value="InterPro"/>
</dbReference>
<sequence>MSTIIMNMAIPNKATNYGPKKDLANKHPKMRLPKNIISPTRRRPSCSLQLSSVVDADHQRRSGNYKPTLWDFDRIQSLNSVYTEEKYSRRVVELVAQVKKLLLQESNWFQQLELIDELQKLGVSYRFNDEINQIMNHIYLEHKYRNNSERDLYSTALAFRLLRQHGLKVSQDVFDCFKNEEGEFEPSLGDNAEGVLQLYEASFLLTEAKRVSSKREYFPPIFYRKKLNDGVMDEHLSSLVRRSLELPLHWCVQKPNARWFVDAYAKRGDVNPIISPRAKAVSRWWKETELAEKLPFARDRVVENYIWNLGVLFEPQYGYSRIMSTKLKKVVFLCIK</sequence>
<organism evidence="8">
    <name type="scientific">Salvia fruticosa</name>
    <name type="common">Greek sage</name>
    <dbReference type="NCBI Taxonomy" id="268906"/>
    <lineage>
        <taxon>Eukaryota</taxon>
        <taxon>Viridiplantae</taxon>
        <taxon>Streptophyta</taxon>
        <taxon>Embryophyta</taxon>
        <taxon>Tracheophyta</taxon>
        <taxon>Spermatophyta</taxon>
        <taxon>Magnoliopsida</taxon>
        <taxon>eudicotyledons</taxon>
        <taxon>Gunneridae</taxon>
        <taxon>Pentapetalae</taxon>
        <taxon>asterids</taxon>
        <taxon>lamiids</taxon>
        <taxon>Lamiales</taxon>
        <taxon>Lamiaceae</taxon>
        <taxon>Nepetoideae</taxon>
        <taxon>Mentheae</taxon>
        <taxon>Salviinae</taxon>
        <taxon>Salvia</taxon>
        <taxon>Salvia incertae sedis</taxon>
    </lineage>
</organism>
<dbReference type="SUPFAM" id="SSF48239">
    <property type="entry name" value="Terpenoid cyclases/Protein prenyltransferases"/>
    <property type="match status" value="1"/>
</dbReference>
<proteinExistence type="evidence at transcript level"/>
<name>C0KL20_SALFT</name>
<dbReference type="Pfam" id="PF03936">
    <property type="entry name" value="Terpene_synth_C"/>
    <property type="match status" value="1"/>
</dbReference>
<dbReference type="Pfam" id="PF01397">
    <property type="entry name" value="Terpene_synth"/>
    <property type="match status" value="1"/>
</dbReference>
<dbReference type="Gene3D" id="1.10.600.10">
    <property type="entry name" value="Farnesyl Diphosphate Synthase"/>
    <property type="match status" value="1"/>
</dbReference>
<dbReference type="InterPro" id="IPR008930">
    <property type="entry name" value="Terpenoid_cyclase/PrenylTrfase"/>
</dbReference>
<dbReference type="InterPro" id="IPR005630">
    <property type="entry name" value="Terpene_synthase_metal-bd"/>
</dbReference>
<dbReference type="SUPFAM" id="SSF48576">
    <property type="entry name" value="Terpenoid synthases"/>
    <property type="match status" value="1"/>
</dbReference>
<dbReference type="AlphaFoldDB" id="C0KL20"/>
<evidence type="ECO:0000259" key="7">
    <source>
        <dbReference type="Pfam" id="PF03936"/>
    </source>
</evidence>
<evidence type="ECO:0000313" key="8">
    <source>
        <dbReference type="EMBL" id="ACM89962.1"/>
    </source>
</evidence>
<dbReference type="InterPro" id="IPR036965">
    <property type="entry name" value="Terpene_synth_N_sf"/>
</dbReference>
<evidence type="ECO:0000256" key="5">
    <source>
        <dbReference type="ARBA" id="ARBA00023239"/>
    </source>
</evidence>
<keyword evidence="2" id="KW-0479">Metal-binding</keyword>
<accession>C0KL20</accession>
<reference evidence="8" key="1">
    <citation type="submission" date="2009-01" db="EMBL/GenBank/DDBJ databases">
        <title>The conserved N-terminal tandem-arginine motif of Salvia monoterpene synthases.</title>
        <authorList>
            <person name="Anssour S."/>
            <person name="Ioannidis D."/>
            <person name="Mahrez W."/>
            <person name="Ednaifer S."/>
            <person name="Degenhardt J."/>
            <person name="Skoula M."/>
            <person name="Dunwell J.M."/>
            <person name="Johnson C.B."/>
            <person name="Makris A.M."/>
            <person name="Kampranis S.C."/>
        </authorList>
    </citation>
    <scope>NUCLEOTIDE SEQUENCE</scope>
</reference>
<keyword evidence="3" id="KW-0460">Magnesium</keyword>
<dbReference type="InterPro" id="IPR008949">
    <property type="entry name" value="Isoprenoid_synthase_dom_sf"/>
</dbReference>
<dbReference type="PANTHER" id="PTHR31225">
    <property type="entry name" value="OS04G0344100 PROTEIN-RELATED"/>
    <property type="match status" value="1"/>
</dbReference>
<dbReference type="EMBL" id="FJ618811">
    <property type="protein sequence ID" value="ACM89962.1"/>
    <property type="molecule type" value="mRNA"/>
</dbReference>
<gene>
    <name evidence="8" type="primary">MTS3</name>
</gene>
<dbReference type="GO" id="GO:0016114">
    <property type="term" value="P:terpenoid biosynthetic process"/>
    <property type="evidence" value="ECO:0007669"/>
    <property type="project" value="InterPro"/>
</dbReference>
<dbReference type="GO" id="GO:0010333">
    <property type="term" value="F:terpene synthase activity"/>
    <property type="evidence" value="ECO:0007669"/>
    <property type="project" value="InterPro"/>
</dbReference>
<evidence type="ECO:0000256" key="3">
    <source>
        <dbReference type="ARBA" id="ARBA00022842"/>
    </source>
</evidence>
<dbReference type="FunFam" id="1.50.10.130:FF:000001">
    <property type="entry name" value="Isoprene synthase, chloroplastic"/>
    <property type="match status" value="1"/>
</dbReference>
<dbReference type="Gene3D" id="1.50.10.130">
    <property type="entry name" value="Terpene synthase, N-terminal domain"/>
    <property type="match status" value="1"/>
</dbReference>
<dbReference type="InterPro" id="IPR050148">
    <property type="entry name" value="Terpene_synthase-like"/>
</dbReference>
<keyword evidence="4" id="KW-0809">Transit peptide</keyword>
<dbReference type="PANTHER" id="PTHR31225:SF9">
    <property type="entry name" value="TERPENE SYNTHASE 10"/>
    <property type="match status" value="1"/>
</dbReference>
<comment type="cofactor">
    <cofactor evidence="1">
        <name>Mg(2+)</name>
        <dbReference type="ChEBI" id="CHEBI:18420"/>
    </cofactor>
</comment>
<dbReference type="InterPro" id="IPR001906">
    <property type="entry name" value="Terpene_synth_N"/>
</dbReference>
<evidence type="ECO:0000259" key="6">
    <source>
        <dbReference type="Pfam" id="PF01397"/>
    </source>
</evidence>
<evidence type="ECO:0000256" key="2">
    <source>
        <dbReference type="ARBA" id="ARBA00022723"/>
    </source>
</evidence>
<evidence type="ECO:0000256" key="4">
    <source>
        <dbReference type="ARBA" id="ARBA00022946"/>
    </source>
</evidence>
<feature type="domain" description="Terpene synthase metal-binding" evidence="7">
    <location>
        <begin position="286"/>
        <end position="328"/>
    </location>
</feature>
<protein>
    <submittedName>
        <fullName evidence="8">Monoterpene synthase 3</fullName>
    </submittedName>
</protein>